<feature type="domain" description="Glycoside hydrolase family 3 N-terminal" evidence="3">
    <location>
        <begin position="90"/>
        <end position="414"/>
    </location>
</feature>
<organism evidence="6">
    <name type="scientific">Microbulbifer hydrolyticus</name>
    <dbReference type="NCBI Taxonomy" id="48074"/>
    <lineage>
        <taxon>Bacteria</taxon>
        <taxon>Pseudomonadati</taxon>
        <taxon>Pseudomonadota</taxon>
        <taxon>Gammaproteobacteria</taxon>
        <taxon>Cellvibrionales</taxon>
        <taxon>Microbulbiferaceae</taxon>
        <taxon>Microbulbifer</taxon>
    </lineage>
</organism>
<evidence type="ECO:0000259" key="3">
    <source>
        <dbReference type="Pfam" id="PF00933"/>
    </source>
</evidence>
<sequence length="882" mass="95064">MIHPTGSLARTSTARLAGAIALIVGLSACSDPDKSSTGASAQVDPVTSAEAGSWQHGEQRSLENWPALKPALPRDEKLEGRISDLLAEMTLEEKVGQMMQAEIKYITPEEVKQYHIGSILNGGGTFPNNDKFATPDDWRQLADDYFAASMDTSDGGVAIPIIWGSDAVHGHNNVIGATLFPHNIGLGAARDPELIRRIGEATAREVAVTGVDWTFAPTIAVVRDDRWGRTFESYSEDPEIVAAYAREMIKGIQGEKSGEEFLDGRHLVSAAKHFVGDGGTTRGIDRGDTQVSEKELAEIHAAGYFTALESGVQSVMASFNSWNGKRLHGHKYLLTDVLKDRLGFDGFVVGDWNGHRFVEGCTVDSCAQAVNAGLDMFMITAEWKALLKNTIAQVRSGEIPMSRIDDAVSRILRVKIRAGLFERDRPLAGKTGILGSPEHRALAREAVRKSLVLLKNNDQLLPVDARKNILVAGDGADNISKQSGGWTISWQGTGNTAEDFPGATSIYTGIKQAVDAAGGEVVLSEDGNLDSTAFNGEKPDVAIVVFGEDPYAEWHGDLASIEFQLGSKEDQELLQKLKAQDIPVVSVFLSGRPLWVNKEMNLSDAFVAAWLPGSEGAGVADVILTDSEGKKRYDFTGRLSFSWPELVHQTVINLGDENYAPLFTYGYGLDYTSGNAGSERLIANNLSENGETYVDGKLEDAWLMVSRPRAPWKLFIADSEQDPLWVSGNLASSADDNITVASIDMLSQEDARALTWKGLRAGSVLLQTQKPQDLSRYLEEGAALTMDVRVDQAPQAAVFARIACDGDNCNGSLPLQQALAALPQGDWSEISIDLQCFAKAGADFSKVSQGLSLHSEGKLAMAVANIKFVPGAGDHAQIRCGG</sequence>
<dbReference type="InterPro" id="IPR041443">
    <property type="entry name" value="Exop_C"/>
</dbReference>
<dbReference type="EMBL" id="AY646090">
    <property type="protein sequence ID" value="AAT81216.1"/>
    <property type="molecule type" value="Genomic_DNA"/>
</dbReference>
<reference evidence="6" key="1">
    <citation type="submission" date="2004-06" db="EMBL/GenBank/DDBJ databases">
        <title>Complex polysaccharide metabolic profiles of Microbulbifer sp. and analysis of chitinases and other degradative enzymes of Microbulbifer hydrolyticus.</title>
        <authorList>
            <person name="Howard M.B."/>
            <person name="Ekborg N.A."/>
            <person name="Taylor L.E. Jr."/>
            <person name="Weiner R.M."/>
            <person name="Hutcheson S.W."/>
        </authorList>
    </citation>
    <scope>NUCLEOTIDE SEQUENCE</scope>
</reference>
<name>Q693B4_9GAMM</name>
<dbReference type="InterPro" id="IPR036881">
    <property type="entry name" value="Glyco_hydro_3_C_sf"/>
</dbReference>
<dbReference type="GO" id="GO:0008422">
    <property type="term" value="F:beta-glucosidase activity"/>
    <property type="evidence" value="ECO:0007669"/>
    <property type="project" value="TreeGrafter"/>
</dbReference>
<evidence type="ECO:0000313" key="6">
    <source>
        <dbReference type="EMBL" id="AAT81216.1"/>
    </source>
</evidence>
<dbReference type="Pfam" id="PF00933">
    <property type="entry name" value="Glyco_hydro_3"/>
    <property type="match status" value="1"/>
</dbReference>
<gene>
    <name evidence="6" type="primary">celA</name>
</gene>
<dbReference type="InterPro" id="IPR017853">
    <property type="entry name" value="GH"/>
</dbReference>
<dbReference type="CAZy" id="GH3">
    <property type="family name" value="Glycoside Hydrolase Family 3"/>
</dbReference>
<dbReference type="PRINTS" id="PR00133">
    <property type="entry name" value="GLHYDRLASE3"/>
</dbReference>
<evidence type="ECO:0000256" key="2">
    <source>
        <dbReference type="SAM" id="MobiDB-lite"/>
    </source>
</evidence>
<dbReference type="Pfam" id="PF01915">
    <property type="entry name" value="Glyco_hydro_3_C"/>
    <property type="match status" value="1"/>
</dbReference>
<dbReference type="SUPFAM" id="SSF51445">
    <property type="entry name" value="(Trans)glycosidases"/>
    <property type="match status" value="1"/>
</dbReference>
<dbReference type="PANTHER" id="PTHR30620">
    <property type="entry name" value="PERIPLASMIC BETA-GLUCOSIDASE-RELATED"/>
    <property type="match status" value="1"/>
</dbReference>
<protein>
    <submittedName>
        <fullName evidence="6">1,4-beta-D-glucan glucohydrolase</fullName>
    </submittedName>
</protein>
<feature type="domain" description="ExoP galactose-binding-like" evidence="5">
    <location>
        <begin position="710"/>
        <end position="868"/>
    </location>
</feature>
<accession>Q693B4</accession>
<dbReference type="SUPFAM" id="SSF52279">
    <property type="entry name" value="Beta-D-glucan exohydrolase, C-terminal domain"/>
    <property type="match status" value="1"/>
</dbReference>
<evidence type="ECO:0000259" key="4">
    <source>
        <dbReference type="Pfam" id="PF01915"/>
    </source>
</evidence>
<dbReference type="PANTHER" id="PTHR30620:SF77">
    <property type="entry name" value="LYSOSOMAL BETA GLUCOSIDASE-LIKE"/>
    <property type="match status" value="1"/>
</dbReference>
<dbReference type="Gene3D" id="3.40.50.1700">
    <property type="entry name" value="Glycoside hydrolase family 3 C-terminal domain"/>
    <property type="match status" value="1"/>
</dbReference>
<dbReference type="InterPro" id="IPR036962">
    <property type="entry name" value="Glyco_hydro_3_N_sf"/>
</dbReference>
<keyword evidence="1 6" id="KW-0378">Hydrolase</keyword>
<feature type="domain" description="Glycoside hydrolase family 3 C-terminal" evidence="4">
    <location>
        <begin position="451"/>
        <end position="671"/>
    </location>
</feature>
<dbReference type="InterPro" id="IPR001764">
    <property type="entry name" value="Glyco_hydro_3_N"/>
</dbReference>
<dbReference type="GO" id="GO:0009251">
    <property type="term" value="P:glucan catabolic process"/>
    <property type="evidence" value="ECO:0007669"/>
    <property type="project" value="TreeGrafter"/>
</dbReference>
<feature type="region of interest" description="Disordered" evidence="2">
    <location>
        <begin position="33"/>
        <end position="62"/>
    </location>
</feature>
<dbReference type="InterPro" id="IPR051915">
    <property type="entry name" value="Cellulose_Degrad_GH3"/>
</dbReference>
<dbReference type="AlphaFoldDB" id="Q693B4"/>
<proteinExistence type="predicted"/>
<dbReference type="Gene3D" id="2.60.120.430">
    <property type="entry name" value="Galactose-binding lectin"/>
    <property type="match status" value="1"/>
</dbReference>
<evidence type="ECO:0000256" key="1">
    <source>
        <dbReference type="ARBA" id="ARBA00022801"/>
    </source>
</evidence>
<dbReference type="Gene3D" id="3.20.20.300">
    <property type="entry name" value="Glycoside hydrolase, family 3, N-terminal domain"/>
    <property type="match status" value="1"/>
</dbReference>
<dbReference type="InterPro" id="IPR002772">
    <property type="entry name" value="Glyco_hydro_3_C"/>
</dbReference>
<evidence type="ECO:0000259" key="5">
    <source>
        <dbReference type="Pfam" id="PF18559"/>
    </source>
</evidence>
<dbReference type="Pfam" id="PF18559">
    <property type="entry name" value="Exop_C"/>
    <property type="match status" value="1"/>
</dbReference>